<dbReference type="Proteomes" id="UP001383192">
    <property type="component" value="Unassembled WGS sequence"/>
</dbReference>
<comment type="caution">
    <text evidence="2">The sequence shown here is derived from an EMBL/GenBank/DDBJ whole genome shotgun (WGS) entry which is preliminary data.</text>
</comment>
<dbReference type="EMBL" id="JAYKXP010000164">
    <property type="protein sequence ID" value="KAK7021755.1"/>
    <property type="molecule type" value="Genomic_DNA"/>
</dbReference>
<reference evidence="2 3" key="1">
    <citation type="submission" date="2024-01" db="EMBL/GenBank/DDBJ databases">
        <title>A draft genome for a cacao thread blight-causing isolate of Paramarasmius palmivorus.</title>
        <authorList>
            <person name="Baruah I.K."/>
            <person name="Bukari Y."/>
            <person name="Amoako-Attah I."/>
            <person name="Meinhardt L.W."/>
            <person name="Bailey B.A."/>
            <person name="Cohen S.P."/>
        </authorList>
    </citation>
    <scope>NUCLEOTIDE SEQUENCE [LARGE SCALE GENOMIC DNA]</scope>
    <source>
        <strain evidence="2 3">GH-12</strain>
    </source>
</reference>
<dbReference type="AlphaFoldDB" id="A0AAW0B6V8"/>
<evidence type="ECO:0000313" key="2">
    <source>
        <dbReference type="EMBL" id="KAK7021755.1"/>
    </source>
</evidence>
<keyword evidence="1" id="KW-0472">Membrane</keyword>
<organism evidence="2 3">
    <name type="scientific">Paramarasmius palmivorus</name>
    <dbReference type="NCBI Taxonomy" id="297713"/>
    <lineage>
        <taxon>Eukaryota</taxon>
        <taxon>Fungi</taxon>
        <taxon>Dikarya</taxon>
        <taxon>Basidiomycota</taxon>
        <taxon>Agaricomycotina</taxon>
        <taxon>Agaricomycetes</taxon>
        <taxon>Agaricomycetidae</taxon>
        <taxon>Agaricales</taxon>
        <taxon>Marasmiineae</taxon>
        <taxon>Marasmiaceae</taxon>
        <taxon>Paramarasmius</taxon>
    </lineage>
</organism>
<feature type="transmembrane region" description="Helical" evidence="1">
    <location>
        <begin position="173"/>
        <end position="195"/>
    </location>
</feature>
<accession>A0AAW0B6V8</accession>
<name>A0AAW0B6V8_9AGAR</name>
<evidence type="ECO:0000256" key="1">
    <source>
        <dbReference type="SAM" id="Phobius"/>
    </source>
</evidence>
<evidence type="ECO:0000313" key="3">
    <source>
        <dbReference type="Proteomes" id="UP001383192"/>
    </source>
</evidence>
<feature type="transmembrane region" description="Helical" evidence="1">
    <location>
        <begin position="77"/>
        <end position="104"/>
    </location>
</feature>
<keyword evidence="1" id="KW-0812">Transmembrane</keyword>
<gene>
    <name evidence="2" type="ORF">VNI00_017303</name>
</gene>
<sequence length="241" mass="26509">MANSIAPGPELASTAAVCFPHTKDASIDSGFLVFPMAFDISYYVLGPILAIGILYGCYTVLFTQCVYIFFQRRQGQYWLQISLLAIIFLLSTISIATGMMAAAWDLQHIDPALKELAGTQNPITFGGAMQYGVEDSGRSSYLDPCALSIMFVNLSTVYAPDKGVDRKHVIASNYINCGLYLGTAFTNIFITSLIAGRIVRISRMASSYLGYKKKRLYNLVTIITYVIYPPSKTLNNRTPQG</sequence>
<proteinExistence type="predicted"/>
<keyword evidence="1" id="KW-1133">Transmembrane helix</keyword>
<keyword evidence="3" id="KW-1185">Reference proteome</keyword>
<protein>
    <submittedName>
        <fullName evidence="2">Uncharacterized protein</fullName>
    </submittedName>
</protein>
<feature type="transmembrane region" description="Helical" evidence="1">
    <location>
        <begin position="40"/>
        <end position="70"/>
    </location>
</feature>